<dbReference type="RefSeq" id="WP_147122293.1">
    <property type="nucleotide sequence ID" value="NZ_VOPY01000001.1"/>
</dbReference>
<dbReference type="GO" id="GO:0005829">
    <property type="term" value="C:cytosol"/>
    <property type="evidence" value="ECO:0007669"/>
    <property type="project" value="TreeGrafter"/>
</dbReference>
<evidence type="ECO:0000313" key="9">
    <source>
        <dbReference type="Proteomes" id="UP000321129"/>
    </source>
</evidence>
<dbReference type="Pfam" id="PF00072">
    <property type="entry name" value="Response_reg"/>
    <property type="match status" value="1"/>
</dbReference>
<keyword evidence="9" id="KW-1185">Reference proteome</keyword>
<keyword evidence="3" id="KW-0805">Transcription regulation</keyword>
<dbReference type="SUPFAM" id="SSF52172">
    <property type="entry name" value="CheY-like"/>
    <property type="match status" value="1"/>
</dbReference>
<keyword evidence="1 6" id="KW-0597">Phosphoprotein</keyword>
<dbReference type="InterPro" id="IPR011006">
    <property type="entry name" value="CheY-like_superfamily"/>
</dbReference>
<dbReference type="GO" id="GO:0000976">
    <property type="term" value="F:transcription cis-regulatory region binding"/>
    <property type="evidence" value="ECO:0007669"/>
    <property type="project" value="TreeGrafter"/>
</dbReference>
<dbReference type="PANTHER" id="PTHR48111:SF1">
    <property type="entry name" value="TWO-COMPONENT RESPONSE REGULATOR ORR33"/>
    <property type="match status" value="1"/>
</dbReference>
<dbReference type="EMBL" id="VOPY01000001">
    <property type="protein sequence ID" value="TXC74289.1"/>
    <property type="molecule type" value="Genomic_DNA"/>
</dbReference>
<evidence type="ECO:0000256" key="5">
    <source>
        <dbReference type="ARBA" id="ARBA00023163"/>
    </source>
</evidence>
<dbReference type="Gene3D" id="3.40.50.2300">
    <property type="match status" value="1"/>
</dbReference>
<dbReference type="SMART" id="SM00448">
    <property type="entry name" value="REC"/>
    <property type="match status" value="1"/>
</dbReference>
<protein>
    <submittedName>
        <fullName evidence="8">Response regulator</fullName>
    </submittedName>
</protein>
<feature type="modified residue" description="4-aspartylphosphate" evidence="6">
    <location>
        <position position="61"/>
    </location>
</feature>
<evidence type="ECO:0000256" key="4">
    <source>
        <dbReference type="ARBA" id="ARBA00023125"/>
    </source>
</evidence>
<evidence type="ECO:0000256" key="1">
    <source>
        <dbReference type="ARBA" id="ARBA00022553"/>
    </source>
</evidence>
<keyword evidence="4" id="KW-0238">DNA-binding</keyword>
<sequence>MIFKRRQPRIKRLLIVEDEALVAFDNEYFLKAAGYEILATVDTAEAAIAELGGLTDLVVLDVNISGEGDGIDVAKAARDMNIPVIFVTGACPNHARTFAMGCLAKPYNDRDLVASIKALDRVIAGEKVGNIPAGLTLFGEADEAAGAK</sequence>
<dbReference type="Proteomes" id="UP000321129">
    <property type="component" value="Unassembled WGS sequence"/>
</dbReference>
<evidence type="ECO:0000256" key="2">
    <source>
        <dbReference type="ARBA" id="ARBA00023012"/>
    </source>
</evidence>
<keyword evidence="5" id="KW-0804">Transcription</keyword>
<dbReference type="InterPro" id="IPR001789">
    <property type="entry name" value="Sig_transdc_resp-reg_receiver"/>
</dbReference>
<name>A0A5C6UMV9_9SPHN</name>
<dbReference type="GO" id="GO:0032993">
    <property type="term" value="C:protein-DNA complex"/>
    <property type="evidence" value="ECO:0007669"/>
    <property type="project" value="TreeGrafter"/>
</dbReference>
<dbReference type="InterPro" id="IPR039420">
    <property type="entry name" value="WalR-like"/>
</dbReference>
<dbReference type="PROSITE" id="PS50110">
    <property type="entry name" value="RESPONSE_REGULATORY"/>
    <property type="match status" value="1"/>
</dbReference>
<dbReference type="AlphaFoldDB" id="A0A5C6UMV9"/>
<evidence type="ECO:0000256" key="6">
    <source>
        <dbReference type="PROSITE-ProRule" id="PRU00169"/>
    </source>
</evidence>
<dbReference type="GO" id="GO:0000156">
    <property type="term" value="F:phosphorelay response regulator activity"/>
    <property type="evidence" value="ECO:0007669"/>
    <property type="project" value="TreeGrafter"/>
</dbReference>
<keyword evidence="2" id="KW-0902">Two-component regulatory system</keyword>
<evidence type="ECO:0000259" key="7">
    <source>
        <dbReference type="PROSITE" id="PS50110"/>
    </source>
</evidence>
<dbReference type="PANTHER" id="PTHR48111">
    <property type="entry name" value="REGULATOR OF RPOS"/>
    <property type="match status" value="1"/>
</dbReference>
<reference evidence="8 9" key="1">
    <citation type="submission" date="2019-08" db="EMBL/GenBank/DDBJ databases">
        <title>Sphingorhabdus soil sp. nov., isolated from arctic soil.</title>
        <authorList>
            <person name="Liu Y."/>
        </authorList>
    </citation>
    <scope>NUCLEOTIDE SEQUENCE [LARGE SCALE GENOMIC DNA]</scope>
    <source>
        <strain evidence="8 9">D-2Q-5-6</strain>
    </source>
</reference>
<evidence type="ECO:0000256" key="3">
    <source>
        <dbReference type="ARBA" id="ARBA00023015"/>
    </source>
</evidence>
<proteinExistence type="predicted"/>
<comment type="caution">
    <text evidence="8">The sequence shown here is derived from an EMBL/GenBank/DDBJ whole genome shotgun (WGS) entry which is preliminary data.</text>
</comment>
<dbReference type="GO" id="GO:0006355">
    <property type="term" value="P:regulation of DNA-templated transcription"/>
    <property type="evidence" value="ECO:0007669"/>
    <property type="project" value="TreeGrafter"/>
</dbReference>
<feature type="domain" description="Response regulatory" evidence="7">
    <location>
        <begin position="12"/>
        <end position="120"/>
    </location>
</feature>
<evidence type="ECO:0000313" key="8">
    <source>
        <dbReference type="EMBL" id="TXC74289.1"/>
    </source>
</evidence>
<gene>
    <name evidence="8" type="ORF">FSZ31_06215</name>
</gene>
<accession>A0A5C6UMV9</accession>
<organism evidence="8 9">
    <name type="scientific">Flavisphingopyxis soli</name>
    <dbReference type="NCBI Taxonomy" id="2601267"/>
    <lineage>
        <taxon>Bacteria</taxon>
        <taxon>Pseudomonadati</taxon>
        <taxon>Pseudomonadota</taxon>
        <taxon>Alphaproteobacteria</taxon>
        <taxon>Sphingomonadales</taxon>
        <taxon>Sphingopyxidaceae</taxon>
        <taxon>Flavisphingopyxis</taxon>
    </lineage>
</organism>
<dbReference type="OrthoDB" id="7471842at2"/>